<dbReference type="OrthoDB" id="5089581at2759"/>
<evidence type="ECO:0000313" key="1">
    <source>
        <dbReference type="EMBL" id="KAF5538562.1"/>
    </source>
</evidence>
<dbReference type="EMBL" id="JAAOAQ010000643">
    <property type="protein sequence ID" value="KAF5538562.1"/>
    <property type="molecule type" value="Genomic_DNA"/>
</dbReference>
<protein>
    <submittedName>
        <fullName evidence="1">Uncharacterized protein</fullName>
    </submittedName>
</protein>
<accession>A0A8H5IKL2</accession>
<name>A0A8H5IKL2_9HYPO</name>
<dbReference type="AlphaFoldDB" id="A0A8H5IKL2"/>
<comment type="caution">
    <text evidence="1">The sequence shown here is derived from an EMBL/GenBank/DDBJ whole genome shotgun (WGS) entry which is preliminary data.</text>
</comment>
<evidence type="ECO:0000313" key="2">
    <source>
        <dbReference type="Proteomes" id="UP000582016"/>
    </source>
</evidence>
<reference evidence="1 2" key="1">
    <citation type="submission" date="2020-05" db="EMBL/GenBank/DDBJ databases">
        <title>Identification and distribution of gene clusters putatively required for synthesis of sphingolipid metabolism inhibitors in phylogenetically diverse species of the filamentous fungus Fusarium.</title>
        <authorList>
            <person name="Kim H.-S."/>
            <person name="Busman M."/>
            <person name="Brown D.W."/>
            <person name="Divon H."/>
            <person name="Uhlig S."/>
            <person name="Proctor R.H."/>
        </authorList>
    </citation>
    <scope>NUCLEOTIDE SEQUENCE [LARGE SCALE GENOMIC DNA]</scope>
    <source>
        <strain evidence="1 2">NRRL 13617</strain>
    </source>
</reference>
<sequence length="167" mass="18490">MDLTSHTPSEKTKSAISGKRLLCLVNTIANIETPLERISILDVKGLNGASMSETRLASDAANKALADMIEAHSSSLRHVNIFFGVEKVVIQGCKKAKGLRSLKITLSDEALRQDIDGFLDSCPELVDFPGSFKDYSHRRSEWEDREQLRMDVGPFEMKLLEGRIIGA</sequence>
<keyword evidence="2" id="KW-1185">Reference proteome</keyword>
<dbReference type="Proteomes" id="UP000582016">
    <property type="component" value="Unassembled WGS sequence"/>
</dbReference>
<proteinExistence type="predicted"/>
<organism evidence="1 2">
    <name type="scientific">Fusarium phyllophilum</name>
    <dbReference type="NCBI Taxonomy" id="47803"/>
    <lineage>
        <taxon>Eukaryota</taxon>
        <taxon>Fungi</taxon>
        <taxon>Dikarya</taxon>
        <taxon>Ascomycota</taxon>
        <taxon>Pezizomycotina</taxon>
        <taxon>Sordariomycetes</taxon>
        <taxon>Hypocreomycetidae</taxon>
        <taxon>Hypocreales</taxon>
        <taxon>Nectriaceae</taxon>
        <taxon>Fusarium</taxon>
        <taxon>Fusarium fujikuroi species complex</taxon>
    </lineage>
</organism>
<gene>
    <name evidence="1" type="ORF">FPHYL_12500</name>
</gene>